<feature type="region of interest" description="Disordered" evidence="4">
    <location>
        <begin position="756"/>
        <end position="784"/>
    </location>
</feature>
<protein>
    <recommendedName>
        <fullName evidence="11">O-GlcNAc transferase C-terminal domain-containing protein</fullName>
    </recommendedName>
</protein>
<evidence type="ECO:0000256" key="3">
    <source>
        <dbReference type="ARBA" id="ARBA00022679"/>
    </source>
</evidence>
<sequence>MPYLESAADALHADLASGQGGETSREVLGMVLHNLGVAQLFSGLAVQAQSTLLDALRLGGVDVLSVFRAGGSANVSALPTSALGSLRALAWGIPLQGVSQSALVRAVERLEALSQGSALVLPRAAELQLSDDAAAAADNAAALAMASRAGECTAALFVSDRQGGTAADVADRAFSKLARCPCSVAAAASALVSAAPQEEPTRSLERAALGATLAWAANASTGLGALTWACTRAGQEEARGDQPARAAGVADPSIAVQWRWLRTLACTSSSQSVWGSAAFSAAYHGSNDASLKHALSQLATRLALPDGCNPAEQAAASGSAWPFLTPASAAALSPFTLPLSRPKPRPAAAAGADEEPAYAAPSSPSGSVHTASGPGPSVQRRPVRVCFITAFPDRHSVSKVALPLVLGLAASPAFDVVAVLADGTSATGDAAQALERAEEQGLIALVKLPPTLSAHERGSAGTDRLAVRQLQCDAVVYPELGMSARVLSLAAARLAPLQLVTHGHSTTSGFSDTIDGFVSLDEAEVAGPGESAPGWGEGSALRFSRLGRAGAAEPSAQEDGGWWRYTEQLVRIAGAHSPFWEAPPLIVDSDEADEAAAAAAAFAGPGARASPEPPSEVALASHHDGDVFNASKAVWAVSDLANIGSITVPEAINATEVRIVAGSIVAALERQVAVPSTLRSERPDGSPQRRPRVLVPQAIAKIHPDGDAAILSMVLSEAKPIVQLLMPDALATARAVSGRFVSRLRAAVQAEAGSLGFSLPSQTPGPGSAPLPEAGAAPELPHTNDAPSAVSLGVELAVAHLLSHVRFLPQRGHTAFLRLLASADVVLDTYPFGGCTSTMEALLQGTPVVSLPHGTALSGRFSQAVLSAAGLHEWAVRSREELVARALTVAESRAAMVPAARRSGRAALAQRVRAVLLSPLAMREWSQVLMRAVRGAWAAIAAPAAPAHADAAEGARTQQQLLQQQQQAGAWGLRLDVASDGGWDTERAARVAEVQVVVALPEGDDGSDAALCMRASLVAPKCVSVGDLSAIEGQPGHRLAAFDVVVRGPCAAACSGAGATKDMGCVCDAVLGVDVAVVDVGGAVEARPLAVAAVQLSA</sequence>
<dbReference type="EMBL" id="VLTM01000038">
    <property type="protein sequence ID" value="KAA0161140.1"/>
    <property type="molecule type" value="Genomic_DNA"/>
</dbReference>
<evidence type="ECO:0000256" key="2">
    <source>
        <dbReference type="ARBA" id="ARBA00022676"/>
    </source>
</evidence>
<feature type="region of interest" description="Disordered" evidence="4">
    <location>
        <begin position="342"/>
        <end position="378"/>
    </location>
</feature>
<organism evidence="6 10">
    <name type="scientific">Cafeteria roenbergensis</name>
    <name type="common">Marine flagellate</name>
    <dbReference type="NCBI Taxonomy" id="33653"/>
    <lineage>
        <taxon>Eukaryota</taxon>
        <taxon>Sar</taxon>
        <taxon>Stramenopiles</taxon>
        <taxon>Bigyra</taxon>
        <taxon>Opalozoa</taxon>
        <taxon>Bicosoecida</taxon>
        <taxon>Cafeteriaceae</taxon>
        <taxon>Cafeteria</taxon>
    </lineage>
</organism>
<dbReference type="PANTHER" id="PTHR44835">
    <property type="entry name" value="UDP-N-ACETYLGLUCOSAMINE--PEPTIDE N-ACETYLGLUCOSAMINYLTRANSFERASE SPINDLY-RELATED"/>
    <property type="match status" value="1"/>
</dbReference>
<gene>
    <name evidence="7" type="ORF">FNF28_01118</name>
    <name evidence="5" type="ORF">FNF29_03244</name>
    <name evidence="6" type="ORF">FNF31_03981</name>
</gene>
<dbReference type="AlphaFoldDB" id="A0A5A8DA26"/>
<dbReference type="PANTHER" id="PTHR44835:SF1">
    <property type="entry name" value="PROTEIN O-GLCNAC TRANSFERASE"/>
    <property type="match status" value="1"/>
</dbReference>
<evidence type="ECO:0000256" key="1">
    <source>
        <dbReference type="ARBA" id="ARBA00004922"/>
    </source>
</evidence>
<evidence type="ECO:0008006" key="11">
    <source>
        <dbReference type="Google" id="ProtNLM"/>
    </source>
</evidence>
<dbReference type="SUPFAM" id="SSF53756">
    <property type="entry name" value="UDP-Glycosyltransferase/glycogen phosphorylase"/>
    <property type="match status" value="1"/>
</dbReference>
<feature type="compositionally biased region" description="Low complexity" evidence="4">
    <location>
        <begin position="346"/>
        <end position="365"/>
    </location>
</feature>
<feature type="compositionally biased region" description="Low complexity" evidence="4">
    <location>
        <begin position="764"/>
        <end position="781"/>
    </location>
</feature>
<keyword evidence="3" id="KW-0808">Transferase</keyword>
<evidence type="ECO:0000313" key="7">
    <source>
        <dbReference type="EMBL" id="KAA0170845.1"/>
    </source>
</evidence>
<evidence type="ECO:0000313" key="10">
    <source>
        <dbReference type="Proteomes" id="UP000325113"/>
    </source>
</evidence>
<keyword evidence="2" id="KW-0328">Glycosyltransferase</keyword>
<evidence type="ECO:0000313" key="8">
    <source>
        <dbReference type="Proteomes" id="UP000323011"/>
    </source>
</evidence>
<dbReference type="Proteomes" id="UP000325113">
    <property type="component" value="Unassembled WGS sequence"/>
</dbReference>
<dbReference type="GO" id="GO:0016757">
    <property type="term" value="F:glycosyltransferase activity"/>
    <property type="evidence" value="ECO:0007669"/>
    <property type="project" value="UniProtKB-KW"/>
</dbReference>
<comment type="pathway">
    <text evidence="1">Protein modification; protein glycosylation.</text>
</comment>
<dbReference type="Proteomes" id="UP000324907">
    <property type="component" value="Unassembled WGS sequence"/>
</dbReference>
<name>A0A5A8DA26_CAFRO</name>
<evidence type="ECO:0000313" key="6">
    <source>
        <dbReference type="EMBL" id="KAA0161140.1"/>
    </source>
</evidence>
<dbReference type="Gene3D" id="3.40.50.2000">
    <property type="entry name" value="Glycogen Phosphorylase B"/>
    <property type="match status" value="1"/>
</dbReference>
<dbReference type="Proteomes" id="UP000323011">
    <property type="component" value="Unassembled WGS sequence"/>
</dbReference>
<dbReference type="EMBL" id="VLTN01000016">
    <property type="protein sequence ID" value="KAA0153427.1"/>
    <property type="molecule type" value="Genomic_DNA"/>
</dbReference>
<dbReference type="EMBL" id="VLTL01000010">
    <property type="protein sequence ID" value="KAA0170845.1"/>
    <property type="molecule type" value="Genomic_DNA"/>
</dbReference>
<reference evidence="8 9" key="1">
    <citation type="submission" date="2019-07" db="EMBL/GenBank/DDBJ databases">
        <title>Genomes of Cafeteria roenbergensis.</title>
        <authorList>
            <person name="Fischer M.G."/>
            <person name="Hackl T."/>
            <person name="Roman M."/>
        </authorList>
    </citation>
    <scope>NUCLEOTIDE SEQUENCE [LARGE SCALE GENOMIC DNA]</scope>
    <source>
        <strain evidence="5 8">BVI</strain>
        <strain evidence="6 10">Cflag</strain>
        <strain evidence="7 9">RCC970-E3</strain>
    </source>
</reference>
<accession>A0A5A8DA26</accession>
<evidence type="ECO:0000313" key="9">
    <source>
        <dbReference type="Proteomes" id="UP000324907"/>
    </source>
</evidence>
<comment type="caution">
    <text evidence="6">The sequence shown here is derived from an EMBL/GenBank/DDBJ whole genome shotgun (WGS) entry which is preliminary data.</text>
</comment>
<proteinExistence type="predicted"/>
<dbReference type="InterPro" id="IPR051939">
    <property type="entry name" value="Glycosyltr_41/O-GlcNAc_trsf"/>
</dbReference>
<evidence type="ECO:0000256" key="4">
    <source>
        <dbReference type="SAM" id="MobiDB-lite"/>
    </source>
</evidence>
<dbReference type="Gene3D" id="3.40.50.11380">
    <property type="match status" value="1"/>
</dbReference>
<evidence type="ECO:0000313" key="5">
    <source>
        <dbReference type="EMBL" id="KAA0153427.1"/>
    </source>
</evidence>
<keyword evidence="8" id="KW-1185">Reference proteome</keyword>